<protein>
    <submittedName>
        <fullName evidence="1">Methomyl hydrolase</fullName>
    </submittedName>
</protein>
<dbReference type="Gene3D" id="2.60.120.580">
    <property type="entry name" value="Acetamidase/Formamidase-like domains"/>
    <property type="match status" value="2"/>
</dbReference>
<dbReference type="PANTHER" id="PTHR31891:SF1">
    <property type="entry name" value="FORMAMIDASE C869.04-RELATED"/>
    <property type="match status" value="1"/>
</dbReference>
<dbReference type="SUPFAM" id="SSF141130">
    <property type="entry name" value="Acetamidase/Formamidase-like"/>
    <property type="match status" value="1"/>
</dbReference>
<accession>A0A7S6PS12</accession>
<dbReference type="PANTHER" id="PTHR31891">
    <property type="entry name" value="FORMAMIDASE C869.04-RELATED"/>
    <property type="match status" value="1"/>
</dbReference>
<evidence type="ECO:0000313" key="1">
    <source>
        <dbReference type="EMBL" id="QOU08654.1"/>
    </source>
</evidence>
<reference evidence="1" key="1">
    <citation type="submission" date="2019-11" db="EMBL/GenBank/DDBJ databases">
        <title>A carbamate C-N hydrolase gene ameH is responsible for the detoxification step of methomyl degradation in Aminobacter #aminovorans MDW-2.</title>
        <authorList>
            <person name="Jiang W."/>
        </authorList>
    </citation>
    <scope>NUCLEOTIDE SEQUENCE</scope>
    <source>
        <strain evidence="1">MDW-2</strain>
    </source>
</reference>
<dbReference type="Gene3D" id="3.10.28.20">
    <property type="entry name" value="Acetamidase/Formamidase-like domains"/>
    <property type="match status" value="1"/>
</dbReference>
<dbReference type="AlphaFoldDB" id="A0A7S6PS12"/>
<dbReference type="GO" id="GO:0016811">
    <property type="term" value="F:hydrolase activity, acting on carbon-nitrogen (but not peptide) bonds, in linear amides"/>
    <property type="evidence" value="ECO:0007669"/>
    <property type="project" value="InterPro"/>
</dbReference>
<gene>
    <name evidence="1" type="primary">ameH</name>
</gene>
<organism evidence="1">
    <name type="scientific">Aminobacter aminovorans</name>
    <name type="common">Chelatobacter heintzii</name>
    <dbReference type="NCBI Taxonomy" id="83263"/>
    <lineage>
        <taxon>Bacteria</taxon>
        <taxon>Pseudomonadati</taxon>
        <taxon>Pseudomonadota</taxon>
        <taxon>Alphaproteobacteria</taxon>
        <taxon>Hyphomicrobiales</taxon>
        <taxon>Phyllobacteriaceae</taxon>
        <taxon>Aminobacter</taxon>
    </lineage>
</organism>
<dbReference type="InterPro" id="IPR004304">
    <property type="entry name" value="FmdA_AmdA"/>
</dbReference>
<proteinExistence type="predicted"/>
<keyword evidence="1" id="KW-0378">Hydrolase</keyword>
<name>A0A7S6PS12_AMIAI</name>
<dbReference type="EMBL" id="MN686213">
    <property type="protein sequence ID" value="QOU08654.1"/>
    <property type="molecule type" value="Genomic_DNA"/>
</dbReference>
<dbReference type="Pfam" id="PF03069">
    <property type="entry name" value="FmdA_AmdA"/>
    <property type="match status" value="2"/>
</dbReference>
<sequence>MARQTTHYLSKKSHHSKWDNSLEPALTIDSGDVVVFECVEGSGGQLTRESTVEDLKVLDWSTVHCLTGPVAVRGADPGDVLKVEILDFEHEGWAWTCIAPGYGVLPEEFGDTYALRVWEVGADERVELTPGIRVPIAPFMGVMGCALAEPGAHSTMPPRSMGGNLDSRHLVKGSTLLLPVQVPGALFSTGDGHLGQGDGEVCITALEGPLTVTLRISVVKGRSIRAPQYITYAPTTSKFDGMGYYVTSAAGLDLQDGVSRAVRDMIEYLQAQYGLNRIDAYMLCSVAADLKIAVPALGPGHASFVTFHMPRSIFAG</sequence>